<dbReference type="EMBL" id="AZBU02000010">
    <property type="protein sequence ID" value="TKR63341.1"/>
    <property type="molecule type" value="Genomic_DNA"/>
</dbReference>
<comment type="caution">
    <text evidence="1">The sequence shown here is derived from an EMBL/GenBank/DDBJ whole genome shotgun (WGS) entry which is preliminary data.</text>
</comment>
<proteinExistence type="predicted"/>
<dbReference type="AlphaFoldDB" id="A0A4U5M3K2"/>
<dbReference type="Proteomes" id="UP000298663">
    <property type="component" value="Unassembled WGS sequence"/>
</dbReference>
<sequence length="76" mass="8499">MNAKLPENRAYSTHSSELASKTTIFVVCRRILPDGLRNRTCDTSPNRAVQTARFASLSLIFGEVLITGLQQHEIRP</sequence>
<organism evidence="1 2">
    <name type="scientific">Steinernema carpocapsae</name>
    <name type="common">Entomopathogenic nematode</name>
    <dbReference type="NCBI Taxonomy" id="34508"/>
    <lineage>
        <taxon>Eukaryota</taxon>
        <taxon>Metazoa</taxon>
        <taxon>Ecdysozoa</taxon>
        <taxon>Nematoda</taxon>
        <taxon>Chromadorea</taxon>
        <taxon>Rhabditida</taxon>
        <taxon>Tylenchina</taxon>
        <taxon>Panagrolaimomorpha</taxon>
        <taxon>Strongyloidoidea</taxon>
        <taxon>Steinernematidae</taxon>
        <taxon>Steinernema</taxon>
    </lineage>
</organism>
<evidence type="ECO:0000313" key="1">
    <source>
        <dbReference type="EMBL" id="TKR63341.1"/>
    </source>
</evidence>
<reference evidence="1 2" key="1">
    <citation type="journal article" date="2015" name="Genome Biol.">
        <title>Comparative genomics of Steinernema reveals deeply conserved gene regulatory networks.</title>
        <authorList>
            <person name="Dillman A.R."/>
            <person name="Macchietto M."/>
            <person name="Porter C.F."/>
            <person name="Rogers A."/>
            <person name="Williams B."/>
            <person name="Antoshechkin I."/>
            <person name="Lee M.M."/>
            <person name="Goodwin Z."/>
            <person name="Lu X."/>
            <person name="Lewis E.E."/>
            <person name="Goodrich-Blair H."/>
            <person name="Stock S.P."/>
            <person name="Adams B.J."/>
            <person name="Sternberg P.W."/>
            <person name="Mortazavi A."/>
        </authorList>
    </citation>
    <scope>NUCLEOTIDE SEQUENCE [LARGE SCALE GENOMIC DNA]</scope>
    <source>
        <strain evidence="1 2">ALL</strain>
    </source>
</reference>
<gene>
    <name evidence="1" type="ORF">L596_027181</name>
</gene>
<keyword evidence="2" id="KW-1185">Reference proteome</keyword>
<accession>A0A4U5M3K2</accession>
<reference evidence="1 2" key="2">
    <citation type="journal article" date="2019" name="G3 (Bethesda)">
        <title>Hybrid Assembly of the Genome of the Entomopathogenic Nematode Steinernema carpocapsae Identifies the X-Chromosome.</title>
        <authorList>
            <person name="Serra L."/>
            <person name="Macchietto M."/>
            <person name="Macias-Munoz A."/>
            <person name="McGill C.J."/>
            <person name="Rodriguez I.M."/>
            <person name="Rodriguez B."/>
            <person name="Murad R."/>
            <person name="Mortazavi A."/>
        </authorList>
    </citation>
    <scope>NUCLEOTIDE SEQUENCE [LARGE SCALE GENOMIC DNA]</scope>
    <source>
        <strain evidence="1 2">ALL</strain>
    </source>
</reference>
<name>A0A4U5M3K2_STECR</name>
<evidence type="ECO:0000313" key="2">
    <source>
        <dbReference type="Proteomes" id="UP000298663"/>
    </source>
</evidence>
<protein>
    <submittedName>
        <fullName evidence="1">Uncharacterized protein</fullName>
    </submittedName>
</protein>